<evidence type="ECO:0000313" key="2">
    <source>
        <dbReference type="EMBL" id="SEH14590.1"/>
    </source>
</evidence>
<dbReference type="STRING" id="29539.SAMN02745716_1680"/>
<dbReference type="EMBL" id="FNWJ01000002">
    <property type="protein sequence ID" value="SEH14590.1"/>
    <property type="molecule type" value="Genomic_DNA"/>
</dbReference>
<reference evidence="3" key="1">
    <citation type="submission" date="2016-10" db="EMBL/GenBank/DDBJ databases">
        <authorList>
            <person name="Varghese N."/>
            <person name="Submissions S."/>
        </authorList>
    </citation>
    <scope>NUCLEOTIDE SEQUENCE [LARGE SCALE GENOMIC DNA]</scope>
    <source>
        <strain evidence="3">ATCC 35263</strain>
    </source>
</reference>
<dbReference type="Pfam" id="PF05257">
    <property type="entry name" value="CHAP"/>
    <property type="match status" value="1"/>
</dbReference>
<organism evidence="2 3">
    <name type="scientific">Thermoleophilum album</name>
    <dbReference type="NCBI Taxonomy" id="29539"/>
    <lineage>
        <taxon>Bacteria</taxon>
        <taxon>Bacillati</taxon>
        <taxon>Actinomycetota</taxon>
        <taxon>Thermoleophilia</taxon>
        <taxon>Thermoleophilales</taxon>
        <taxon>Thermoleophilaceae</taxon>
        <taxon>Thermoleophilum</taxon>
    </lineage>
</organism>
<dbReference type="AlphaFoldDB" id="A0A1H6FWB1"/>
<proteinExistence type="predicted"/>
<dbReference type="OrthoDB" id="5124837at2"/>
<dbReference type="RefSeq" id="WP_093118098.1">
    <property type="nucleotide sequence ID" value="NZ_FNWJ01000002.1"/>
</dbReference>
<gene>
    <name evidence="2" type="ORF">SAMN02745716_1680</name>
</gene>
<dbReference type="SUPFAM" id="SSF54001">
    <property type="entry name" value="Cysteine proteinases"/>
    <property type="match status" value="1"/>
</dbReference>
<accession>A0A1H6FWB1</accession>
<dbReference type="InterPro" id="IPR038765">
    <property type="entry name" value="Papain-like_cys_pep_sf"/>
</dbReference>
<dbReference type="InterPro" id="IPR007921">
    <property type="entry name" value="CHAP_dom"/>
</dbReference>
<sequence length="206" mass="21204">MGIEATLARIAAIEARIDALTNARPTAAAATSFAALLRGNLEAPGATATAAASGSVGLRAPVSASAVGGRMLALARAELGVREAPPGSNDGPRIALYRSAVPGGPVGPWCAYFVSWLARQAGAPLGDRGQGFASVDALWSWARAAGRTYGPEEVPRPGDLVVWDEHIGIVERVLPDGRIQTIEGNTSDSVARRVHDAAGVIGYVRM</sequence>
<dbReference type="Proteomes" id="UP000222056">
    <property type="component" value="Unassembled WGS sequence"/>
</dbReference>
<evidence type="ECO:0000259" key="1">
    <source>
        <dbReference type="Pfam" id="PF05257"/>
    </source>
</evidence>
<feature type="domain" description="Peptidase C51" evidence="1">
    <location>
        <begin position="107"/>
        <end position="185"/>
    </location>
</feature>
<name>A0A1H6FWB1_THEAL</name>
<protein>
    <submittedName>
        <fullName evidence="2">CHAP domain-containing protein</fullName>
    </submittedName>
</protein>
<evidence type="ECO:0000313" key="3">
    <source>
        <dbReference type="Proteomes" id="UP000222056"/>
    </source>
</evidence>
<dbReference type="Gene3D" id="3.90.1720.10">
    <property type="entry name" value="endopeptidase domain like (from Nostoc punctiforme)"/>
    <property type="match status" value="1"/>
</dbReference>
<keyword evidence="3" id="KW-1185">Reference proteome</keyword>